<dbReference type="STRING" id="927083.DB32_000181"/>
<proteinExistence type="predicted"/>
<gene>
    <name evidence="2" type="ORF">DB32_000181</name>
</gene>
<dbReference type="Gene3D" id="1.10.10.10">
    <property type="entry name" value="Winged helix-like DNA-binding domain superfamily/Winged helix DNA-binding domain"/>
    <property type="match status" value="1"/>
</dbReference>
<dbReference type="Proteomes" id="UP000034883">
    <property type="component" value="Chromosome"/>
</dbReference>
<accession>A0A0F6YF06</accession>
<dbReference type="InterPro" id="IPR002831">
    <property type="entry name" value="Tscrpt_reg_TrmB_N"/>
</dbReference>
<evidence type="ECO:0000313" key="2">
    <source>
        <dbReference type="EMBL" id="AKF03032.1"/>
    </source>
</evidence>
<dbReference type="Pfam" id="PF01978">
    <property type="entry name" value="TrmB"/>
    <property type="match status" value="1"/>
</dbReference>
<organism evidence="2 3">
    <name type="scientific">Sandaracinus amylolyticus</name>
    <dbReference type="NCBI Taxonomy" id="927083"/>
    <lineage>
        <taxon>Bacteria</taxon>
        <taxon>Pseudomonadati</taxon>
        <taxon>Myxococcota</taxon>
        <taxon>Polyangia</taxon>
        <taxon>Polyangiales</taxon>
        <taxon>Sandaracinaceae</taxon>
        <taxon>Sandaracinus</taxon>
    </lineage>
</organism>
<feature type="domain" description="Transcription regulator TrmB N-terminal" evidence="1">
    <location>
        <begin position="383"/>
        <end position="437"/>
    </location>
</feature>
<dbReference type="EMBL" id="CP011125">
    <property type="protein sequence ID" value="AKF03032.1"/>
    <property type="molecule type" value="Genomic_DNA"/>
</dbReference>
<evidence type="ECO:0000313" key="3">
    <source>
        <dbReference type="Proteomes" id="UP000034883"/>
    </source>
</evidence>
<dbReference type="InterPro" id="IPR036388">
    <property type="entry name" value="WH-like_DNA-bd_sf"/>
</dbReference>
<evidence type="ECO:0000259" key="1">
    <source>
        <dbReference type="Pfam" id="PF01978"/>
    </source>
</evidence>
<name>A0A0F6YF06_9BACT</name>
<protein>
    <recommendedName>
        <fullName evidence="1">Transcription regulator TrmB N-terminal domain-containing protein</fullName>
    </recommendedName>
</protein>
<dbReference type="SUPFAM" id="SSF46785">
    <property type="entry name" value="Winged helix' DNA-binding domain"/>
    <property type="match status" value="1"/>
</dbReference>
<sequence>MSAIEVMRLALARWDDAALARAARLAEGTRGGIETRLAALWVAWLRGEPCREEDAAAIEADAGRARAADLVIDGASTRALALLEHDRIEEAIGVARRASRMASTEGLRGPRALAGLILARVRAVAGQSVHATRILESLGGWLPPAWSGWLACERLLASGIETARIATDDDCPATRAASALAATLDAALRGDRAAFDASAAHLRATTSALGPIARRARAAIGLLDPALDADTLDEEIAEFVRGEGARLPLGLGGLGASGAHDDATAWILRTPARAGRRVARAGLALAGASAIAATQRRTGREDVALAMLALAGDEGVELERLHRRVYRTPYEPETHDATLRVLAHRIGARLGSVGRVHASAGRVALVVGEAIVVPDPRCALSIEDRVLHALARRGRSTARDVASELEVPLRSVQQAIRELVEDGACREEPQGRTVEYVVEDTTYTEPTDA</sequence>
<dbReference type="InterPro" id="IPR036390">
    <property type="entry name" value="WH_DNA-bd_sf"/>
</dbReference>
<keyword evidence="3" id="KW-1185">Reference proteome</keyword>
<dbReference type="RefSeq" id="WP_053230511.1">
    <property type="nucleotide sequence ID" value="NZ_CP011125.1"/>
</dbReference>
<dbReference type="KEGG" id="samy:DB32_000181"/>
<dbReference type="AlphaFoldDB" id="A0A0F6YF06"/>
<reference evidence="2 3" key="1">
    <citation type="submission" date="2015-03" db="EMBL/GenBank/DDBJ databases">
        <title>Genome assembly of Sandaracinus amylolyticus DSM 53668.</title>
        <authorList>
            <person name="Sharma G."/>
            <person name="Subramanian S."/>
        </authorList>
    </citation>
    <scope>NUCLEOTIDE SEQUENCE [LARGE SCALE GENOMIC DNA]</scope>
    <source>
        <strain evidence="2 3">DSM 53668</strain>
    </source>
</reference>